<keyword evidence="2" id="KW-1185">Reference proteome</keyword>
<dbReference type="EMBL" id="CP098611">
    <property type="protein sequence ID" value="USR90265.1"/>
    <property type="molecule type" value="Genomic_DNA"/>
</dbReference>
<reference evidence="1" key="1">
    <citation type="submission" date="2022-06" db="EMBL/GenBank/DDBJ databases">
        <title>Genome sequence of Phormidium yuhuli AB48 isolated from an industrial photobioreactor environment.</title>
        <authorList>
            <person name="Qiu Y."/>
            <person name="Noonan A.J.C."/>
            <person name="Dofher K."/>
            <person name="Koch M."/>
            <person name="Kieft B."/>
            <person name="Lin X."/>
            <person name="Ziels R.M."/>
            <person name="Hallam S.J."/>
        </authorList>
    </citation>
    <scope>NUCLEOTIDE SEQUENCE</scope>
    <source>
        <strain evidence="1">AB48</strain>
    </source>
</reference>
<proteinExistence type="predicted"/>
<evidence type="ECO:0000313" key="2">
    <source>
        <dbReference type="Proteomes" id="UP001056708"/>
    </source>
</evidence>
<sequence>MFTSTTPSGISLSELAAQVWNSGKISSQERQVLRSLFLNHLLSDEEIAAIDRLLHAIRRGWITVLE</sequence>
<protein>
    <submittedName>
        <fullName evidence="1">Uncharacterized protein</fullName>
    </submittedName>
</protein>
<accession>A0ABY5AN69</accession>
<gene>
    <name evidence="1" type="ORF">NEA10_15635</name>
</gene>
<dbReference type="Proteomes" id="UP001056708">
    <property type="component" value="Chromosome"/>
</dbReference>
<organism evidence="1 2">
    <name type="scientific">Phormidium yuhuli AB48</name>
    <dbReference type="NCBI Taxonomy" id="2940671"/>
    <lineage>
        <taxon>Bacteria</taxon>
        <taxon>Bacillati</taxon>
        <taxon>Cyanobacteriota</taxon>
        <taxon>Cyanophyceae</taxon>
        <taxon>Oscillatoriophycideae</taxon>
        <taxon>Oscillatoriales</taxon>
        <taxon>Oscillatoriaceae</taxon>
        <taxon>Phormidium</taxon>
        <taxon>Phormidium yuhuli</taxon>
    </lineage>
</organism>
<name>A0ABY5AN69_9CYAN</name>
<evidence type="ECO:0000313" key="1">
    <source>
        <dbReference type="EMBL" id="USR90265.1"/>
    </source>
</evidence>
<dbReference type="RefSeq" id="WP_252662228.1">
    <property type="nucleotide sequence ID" value="NZ_CP098611.1"/>
</dbReference>